<feature type="domain" description="HNH nuclease" evidence="2">
    <location>
        <begin position="335"/>
        <end position="385"/>
    </location>
</feature>
<evidence type="ECO:0000313" key="4">
    <source>
        <dbReference type="Proteomes" id="UP000307768"/>
    </source>
</evidence>
<reference evidence="3 4" key="1">
    <citation type="submission" date="2019-09" db="EMBL/GenBank/DDBJ databases">
        <title>Mumia zhuanghuii sp. nov. isolated from the intestinal contents of plateau pika (Ochotona curzoniae) in the Qinghai-Tibet plateau of China.</title>
        <authorList>
            <person name="Tian Z."/>
        </authorList>
    </citation>
    <scope>NUCLEOTIDE SEQUENCE [LARGE SCALE GENOMIC DNA]</scope>
    <source>
        <strain evidence="4">350</strain>
    </source>
</reference>
<gene>
    <name evidence="3" type="ORF">FE697_011275</name>
</gene>
<dbReference type="Pfam" id="PF01844">
    <property type="entry name" value="HNH"/>
    <property type="match status" value="1"/>
</dbReference>
<evidence type="ECO:0000259" key="2">
    <source>
        <dbReference type="SMART" id="SM00507"/>
    </source>
</evidence>
<protein>
    <recommendedName>
        <fullName evidence="2">HNH nuclease domain-containing protein</fullName>
    </recommendedName>
</protein>
<dbReference type="GO" id="GO:0008270">
    <property type="term" value="F:zinc ion binding"/>
    <property type="evidence" value="ECO:0007669"/>
    <property type="project" value="InterPro"/>
</dbReference>
<dbReference type="GO" id="GO:0003676">
    <property type="term" value="F:nucleic acid binding"/>
    <property type="evidence" value="ECO:0007669"/>
    <property type="project" value="InterPro"/>
</dbReference>
<dbReference type="InterPro" id="IPR003615">
    <property type="entry name" value="HNH_nuc"/>
</dbReference>
<dbReference type="GO" id="GO:0004519">
    <property type="term" value="F:endonuclease activity"/>
    <property type="evidence" value="ECO:0007669"/>
    <property type="project" value="InterPro"/>
</dbReference>
<accession>A0A5Q6RXN9</accession>
<dbReference type="Proteomes" id="UP000307768">
    <property type="component" value="Unassembled WGS sequence"/>
</dbReference>
<name>A0A5Q6RXN9_9ACTN</name>
<sequence length="456" mass="49110">MSDPMAHRLIADLIDRVGEAAGAAAVRVDAAHEFEVAAGAGAVEVVALMETVVRIAQGLQADAVADLDARRRDFTGPSIDERELSRSLFAEIGLARQVSATAGETTYRLARDLADHPEAHAQLRDGVVNQSVVAAVCRETVFLDPARRAEVDAELSPYLAGLGPMRASAAARRLVLDKDPHAAFERTVRARQERHLRLRPELDAMATLSVYGPAAALTAAWQRLDDEASARRSDGDPRTIAQITCDLATEALSGAAVAPDGSTAIGVEVGVLMRPETLLGADDASADLQGYGPIPGELARQLASGERSWLRRFFTRPDGHRLETVDPRRRRFPAGVARMVRAADALCERPWCECRAREIDHTTPYARGGETTIDNAAGTCRADNLVKESRGWRVEQDPVGLRTWKTPTGHRYASRHGTGPAGAGASSPSAEMSMAVMSNGSVMEDRLRHLLTVARR</sequence>
<dbReference type="SMART" id="SM00507">
    <property type="entry name" value="HNHc"/>
    <property type="match status" value="1"/>
</dbReference>
<dbReference type="InterPro" id="IPR002711">
    <property type="entry name" value="HNH"/>
</dbReference>
<feature type="region of interest" description="Disordered" evidence="1">
    <location>
        <begin position="403"/>
        <end position="429"/>
    </location>
</feature>
<dbReference type="EMBL" id="VDFQ02000003">
    <property type="protein sequence ID" value="KAA1422741.1"/>
    <property type="molecule type" value="Genomic_DNA"/>
</dbReference>
<evidence type="ECO:0000313" key="3">
    <source>
        <dbReference type="EMBL" id="KAA1422741.1"/>
    </source>
</evidence>
<organism evidence="3 4">
    <name type="scientific">Mumia zhuanghuii</name>
    <dbReference type="NCBI Taxonomy" id="2585211"/>
    <lineage>
        <taxon>Bacteria</taxon>
        <taxon>Bacillati</taxon>
        <taxon>Actinomycetota</taxon>
        <taxon>Actinomycetes</taxon>
        <taxon>Propionibacteriales</taxon>
        <taxon>Nocardioidaceae</taxon>
        <taxon>Mumia</taxon>
    </lineage>
</organism>
<comment type="caution">
    <text evidence="3">The sequence shown here is derived from an EMBL/GenBank/DDBJ whole genome shotgun (WGS) entry which is preliminary data.</text>
</comment>
<dbReference type="CDD" id="cd00085">
    <property type="entry name" value="HNHc"/>
    <property type="match status" value="1"/>
</dbReference>
<dbReference type="RefSeq" id="WP_149769691.1">
    <property type="nucleotide sequence ID" value="NZ_VDFQ02000003.1"/>
</dbReference>
<evidence type="ECO:0000256" key="1">
    <source>
        <dbReference type="SAM" id="MobiDB-lite"/>
    </source>
</evidence>
<dbReference type="OrthoDB" id="5241234at2"/>
<proteinExistence type="predicted"/>
<dbReference type="AlphaFoldDB" id="A0A5Q6RXN9"/>